<gene>
    <name evidence="2" type="ORF">ACCI49_24745</name>
</gene>
<dbReference type="SUPFAM" id="SSF54909">
    <property type="entry name" value="Dimeric alpha+beta barrel"/>
    <property type="match status" value="1"/>
</dbReference>
<evidence type="ECO:0000313" key="3">
    <source>
        <dbReference type="Proteomes" id="UP001569428"/>
    </source>
</evidence>
<feature type="domain" description="DUF1330" evidence="1">
    <location>
        <begin position="6"/>
        <end position="92"/>
    </location>
</feature>
<evidence type="ECO:0000259" key="1">
    <source>
        <dbReference type="Pfam" id="PF07045"/>
    </source>
</evidence>
<dbReference type="RefSeq" id="WP_371841926.1">
    <property type="nucleotide sequence ID" value="NZ_JBGMEK010000234.1"/>
</dbReference>
<accession>A0ABV4P6W6</accession>
<evidence type="ECO:0000313" key="2">
    <source>
        <dbReference type="EMBL" id="MFA0814079.1"/>
    </source>
</evidence>
<keyword evidence="3" id="KW-1185">Reference proteome</keyword>
<comment type="caution">
    <text evidence="2">The sequence shown here is derived from an EMBL/GenBank/DDBJ whole genome shotgun (WGS) entry which is preliminary data.</text>
</comment>
<proteinExistence type="predicted"/>
<organism evidence="2 3">
    <name type="scientific">Microbulbifer epialgicus</name>
    <dbReference type="NCBI Taxonomy" id="393907"/>
    <lineage>
        <taxon>Bacteria</taxon>
        <taxon>Pseudomonadati</taxon>
        <taxon>Pseudomonadota</taxon>
        <taxon>Gammaproteobacteria</taxon>
        <taxon>Cellvibrionales</taxon>
        <taxon>Microbulbiferaceae</taxon>
        <taxon>Microbulbifer</taxon>
    </lineage>
</organism>
<dbReference type="Pfam" id="PF07045">
    <property type="entry name" value="DUF1330"/>
    <property type="match status" value="1"/>
</dbReference>
<dbReference type="InterPro" id="IPR010753">
    <property type="entry name" value="DUF1330"/>
</dbReference>
<dbReference type="Proteomes" id="UP001569428">
    <property type="component" value="Unassembled WGS sequence"/>
</dbReference>
<dbReference type="EMBL" id="JBGMEK010000234">
    <property type="protein sequence ID" value="MFA0814079.1"/>
    <property type="molecule type" value="Genomic_DNA"/>
</dbReference>
<sequence length="100" mass="11848">MYEMLVGLEVSNDDIYQAYRDAMKPILEAYDGLFGYDFRVSEVLKSESSLEINRVFTIRFPTEEMMSKFFSDPEYRTIKEKYFEPSVQSTTIIADYEKHI</sequence>
<dbReference type="InterPro" id="IPR011008">
    <property type="entry name" value="Dimeric_a/b-barrel"/>
</dbReference>
<dbReference type="Gene3D" id="3.30.70.100">
    <property type="match status" value="1"/>
</dbReference>
<protein>
    <submittedName>
        <fullName evidence="2">DUF1330 domain-containing protein</fullName>
    </submittedName>
</protein>
<name>A0ABV4P6W6_9GAMM</name>
<reference evidence="2 3" key="1">
    <citation type="submission" date="2024-08" db="EMBL/GenBank/DDBJ databases">
        <authorList>
            <person name="Ishaq N."/>
        </authorList>
    </citation>
    <scope>NUCLEOTIDE SEQUENCE [LARGE SCALE GENOMIC DNA]</scope>
    <source>
        <strain evidence="2 3">DSM 18651</strain>
    </source>
</reference>